<keyword evidence="2" id="KW-0378">Hydrolase</keyword>
<dbReference type="eggNOG" id="COG2267">
    <property type="taxonomic scope" value="Bacteria"/>
</dbReference>
<protein>
    <submittedName>
        <fullName evidence="2">Alpha/beta hydrolase fold-1 protein</fullName>
    </submittedName>
</protein>
<dbReference type="EMBL" id="ABCS01000021">
    <property type="protein sequence ID" value="EDM79274.1"/>
    <property type="molecule type" value="Genomic_DNA"/>
</dbReference>
<dbReference type="PANTHER" id="PTHR43194:SF2">
    <property type="entry name" value="PEROXISOMAL MEMBRANE PROTEIN LPX1"/>
    <property type="match status" value="1"/>
</dbReference>
<organism evidence="2 3">
    <name type="scientific">Plesiocystis pacifica SIR-1</name>
    <dbReference type="NCBI Taxonomy" id="391625"/>
    <lineage>
        <taxon>Bacteria</taxon>
        <taxon>Pseudomonadati</taxon>
        <taxon>Myxococcota</taxon>
        <taxon>Polyangia</taxon>
        <taxon>Nannocystales</taxon>
        <taxon>Nannocystaceae</taxon>
        <taxon>Plesiocystis</taxon>
    </lineage>
</organism>
<dbReference type="AlphaFoldDB" id="A6G4G2"/>
<gene>
    <name evidence="2" type="ORF">PPSIR1_04018</name>
</gene>
<dbReference type="InterPro" id="IPR000073">
    <property type="entry name" value="AB_hydrolase_1"/>
</dbReference>
<name>A6G4G2_9BACT</name>
<dbReference type="PANTHER" id="PTHR43194">
    <property type="entry name" value="HYDROLASE ALPHA/BETA FOLD FAMILY"/>
    <property type="match status" value="1"/>
</dbReference>
<sequence length="352" mass="38430">MAPTLERLEARERNEQAELGRVVRVRWELLGLEIDGASQAARQAAKLAVQRVIAASMAEQPLGSPAFRGTVVLIHGLAQNHRTWHSSARSLPAHLADHGYEVLNLDMRGHGLSRRLGAPPARRVDDYVDDLCRLVGALPRPPFVAGHSLGAVVGLRSAPRVELAGFVHWAGLYTFARDNPTLRAAARVGLVLDRGVPDSVAVNWRHAGKLIARLGPVSDAVNAVAPIQGWGRRSFEVPLLRERVSRGFDVTGWPVMSEMSRWALGEPIDDGSFAALEALPLLVFSGESDRLATPEDGLACYRASRSQDRRYVLFSAESHGFSAGHLDIVLGERAPRVVWSELLAWLDARSTQ</sequence>
<proteinExistence type="predicted"/>
<dbReference type="STRING" id="391625.PPSIR1_04018"/>
<dbReference type="InterPro" id="IPR050228">
    <property type="entry name" value="Carboxylesterase_BioH"/>
</dbReference>
<keyword evidence="3" id="KW-1185">Reference proteome</keyword>
<evidence type="ECO:0000313" key="3">
    <source>
        <dbReference type="Proteomes" id="UP000005801"/>
    </source>
</evidence>
<reference evidence="2 3" key="1">
    <citation type="submission" date="2007-06" db="EMBL/GenBank/DDBJ databases">
        <authorList>
            <person name="Shimkets L."/>
            <person name="Ferriera S."/>
            <person name="Johnson J."/>
            <person name="Kravitz S."/>
            <person name="Beeson K."/>
            <person name="Sutton G."/>
            <person name="Rogers Y.-H."/>
            <person name="Friedman R."/>
            <person name="Frazier M."/>
            <person name="Venter J.C."/>
        </authorList>
    </citation>
    <scope>NUCLEOTIDE SEQUENCE [LARGE SCALE GENOMIC DNA]</scope>
    <source>
        <strain evidence="2 3">SIR-1</strain>
    </source>
</reference>
<dbReference type="GO" id="GO:0016787">
    <property type="term" value="F:hydrolase activity"/>
    <property type="evidence" value="ECO:0007669"/>
    <property type="project" value="UniProtKB-KW"/>
</dbReference>
<evidence type="ECO:0000313" key="2">
    <source>
        <dbReference type="EMBL" id="EDM79274.1"/>
    </source>
</evidence>
<dbReference type="InterPro" id="IPR029058">
    <property type="entry name" value="AB_hydrolase_fold"/>
</dbReference>
<comment type="caution">
    <text evidence="2">The sequence shown here is derived from an EMBL/GenBank/DDBJ whole genome shotgun (WGS) entry which is preliminary data.</text>
</comment>
<dbReference type="SUPFAM" id="SSF53474">
    <property type="entry name" value="alpha/beta-Hydrolases"/>
    <property type="match status" value="1"/>
</dbReference>
<dbReference type="Gene3D" id="3.40.50.1820">
    <property type="entry name" value="alpha/beta hydrolase"/>
    <property type="match status" value="2"/>
</dbReference>
<dbReference type="Proteomes" id="UP000005801">
    <property type="component" value="Unassembled WGS sequence"/>
</dbReference>
<dbReference type="RefSeq" id="WP_006971611.1">
    <property type="nucleotide sequence ID" value="NZ_ABCS01000021.1"/>
</dbReference>
<evidence type="ECO:0000259" key="1">
    <source>
        <dbReference type="Pfam" id="PF12697"/>
    </source>
</evidence>
<dbReference type="Pfam" id="PF12697">
    <property type="entry name" value="Abhydrolase_6"/>
    <property type="match status" value="1"/>
</dbReference>
<accession>A6G4G2</accession>
<feature type="domain" description="AB hydrolase-1" evidence="1">
    <location>
        <begin position="71"/>
        <end position="295"/>
    </location>
</feature>
<dbReference type="OrthoDB" id="5490537at2"/>